<feature type="compositionally biased region" description="Low complexity" evidence="7">
    <location>
        <begin position="97"/>
        <end position="114"/>
    </location>
</feature>
<dbReference type="OrthoDB" id="10035640at2759"/>
<comment type="caution">
    <text evidence="8">The sequence shown here is derived from an EMBL/GenBank/DDBJ whole genome shotgun (WGS) entry which is preliminary data.</text>
</comment>
<feature type="region of interest" description="Disordered" evidence="7">
    <location>
        <begin position="55"/>
        <end position="78"/>
    </location>
</feature>
<dbReference type="CDD" id="cd22789">
    <property type="entry name" value="BORCS5-like"/>
    <property type="match status" value="1"/>
</dbReference>
<dbReference type="EMBL" id="CAJVPL010000050">
    <property type="protein sequence ID" value="CAG8438624.1"/>
    <property type="molecule type" value="Genomic_DNA"/>
</dbReference>
<keyword evidence="9" id="KW-1185">Reference proteome</keyword>
<dbReference type="GO" id="GO:0099078">
    <property type="term" value="C:BORC complex"/>
    <property type="evidence" value="ECO:0007669"/>
    <property type="project" value="TreeGrafter"/>
</dbReference>
<accession>A0A9N8YM83</accession>
<dbReference type="AlphaFoldDB" id="A0A9N8YM83"/>
<keyword evidence="5" id="KW-0458">Lysosome</keyword>
<evidence type="ECO:0000256" key="7">
    <source>
        <dbReference type="SAM" id="MobiDB-lite"/>
    </source>
</evidence>
<sequence length="603" mass="66504">MLLGIKLPSDLADLTLSNYITQLMALSPRVSNEKLLPTTTTIEKIILNNDKTENSKVNVSDTSKDAPSEPNQQISEKEELKVVESIKNELPKDVKYNTLSNSNSTNLEENSPSLDIRPEIESIQAKNNQETETDNIDSNVPDVALKSIEKDDDESLKNSHAVIEKEDSHSLSIKRDIEKGVITLSSVNSEVSDLDPEIIKLDQIPKFEPLIKPNLENSGYSFSNLWGGSSASASAVDSDTESFFRHESMFKIASLFQSPMRRYAEEICEDQRVIIDTVKSVDEYCAQISQSMFAAQLQAKTNLEQISIVNSLMKQVEKTHVHIHDTFQTLNKLDKLLSEDMQLGSTTATERWPTIHKLFAKTRPRPPQHGGSFQFETKRLSLQQRRTYPSAVAVTFDTVLSARHQDGSLPDSLIPEKQQQPVVINDAPSSLPQQRQESENTSEQVTTASAYSSSPWSISLSPIREGLKRVGSSTGIDTLLWSSSPAPAQNSNSGLLLSKPPTTSTFTTSQSSAGISNSNSSINSKDRSTKDRKKMKLSSKDSKENLTPGIIENEATSTVSSSATDLIPPTHHSRTPSESSNISNNSSVCDEIYMKSTINKSPI</sequence>
<dbReference type="Proteomes" id="UP000789831">
    <property type="component" value="Unassembled WGS sequence"/>
</dbReference>
<dbReference type="InterPro" id="IPR018780">
    <property type="entry name" value="TBORCS5"/>
</dbReference>
<reference evidence="8" key="1">
    <citation type="submission" date="2021-06" db="EMBL/GenBank/DDBJ databases">
        <authorList>
            <person name="Kallberg Y."/>
            <person name="Tangrot J."/>
            <person name="Rosling A."/>
        </authorList>
    </citation>
    <scope>NUCLEOTIDE SEQUENCE</scope>
    <source>
        <strain evidence="8">MT106</strain>
    </source>
</reference>
<dbReference type="GO" id="GO:0032418">
    <property type="term" value="P:lysosome localization"/>
    <property type="evidence" value="ECO:0007669"/>
    <property type="project" value="InterPro"/>
</dbReference>
<organism evidence="8 9">
    <name type="scientific">Ambispora gerdemannii</name>
    <dbReference type="NCBI Taxonomy" id="144530"/>
    <lineage>
        <taxon>Eukaryota</taxon>
        <taxon>Fungi</taxon>
        <taxon>Fungi incertae sedis</taxon>
        <taxon>Mucoromycota</taxon>
        <taxon>Glomeromycotina</taxon>
        <taxon>Glomeromycetes</taxon>
        <taxon>Archaeosporales</taxon>
        <taxon>Ambisporaceae</taxon>
        <taxon>Ambispora</taxon>
    </lineage>
</organism>
<evidence type="ECO:0000256" key="1">
    <source>
        <dbReference type="ARBA" id="ARBA00004122"/>
    </source>
</evidence>
<feature type="region of interest" description="Disordered" evidence="7">
    <location>
        <begin position="483"/>
        <end position="588"/>
    </location>
</feature>
<proteinExistence type="inferred from homology"/>
<dbReference type="PANTHER" id="PTHR31634:SF2">
    <property type="entry name" value="BLOC-1-RELATED COMPLEX SUBUNIT 5"/>
    <property type="match status" value="1"/>
</dbReference>
<dbReference type="GO" id="GO:0072384">
    <property type="term" value="P:organelle transport along microtubule"/>
    <property type="evidence" value="ECO:0007669"/>
    <property type="project" value="TreeGrafter"/>
</dbReference>
<keyword evidence="4" id="KW-0472">Membrane</keyword>
<evidence type="ECO:0000256" key="4">
    <source>
        <dbReference type="ARBA" id="ARBA00023136"/>
    </source>
</evidence>
<gene>
    <name evidence="8" type="ORF">AGERDE_LOCUS878</name>
</gene>
<evidence type="ECO:0000256" key="6">
    <source>
        <dbReference type="ARBA" id="ARBA00023288"/>
    </source>
</evidence>
<feature type="region of interest" description="Disordered" evidence="7">
    <location>
        <begin position="428"/>
        <end position="455"/>
    </location>
</feature>
<keyword evidence="6" id="KW-0449">Lipoprotein</keyword>
<evidence type="ECO:0000256" key="3">
    <source>
        <dbReference type="ARBA" id="ARBA00022300"/>
    </source>
</evidence>
<comment type="similarity">
    <text evidence="2">Belongs to the BORCS5 family.</text>
</comment>
<protein>
    <recommendedName>
        <fullName evidence="3">BLOC-1-related complex subunit 5</fullName>
    </recommendedName>
</protein>
<feature type="compositionally biased region" description="Polar residues" evidence="7">
    <location>
        <begin position="554"/>
        <end position="564"/>
    </location>
</feature>
<evidence type="ECO:0000256" key="2">
    <source>
        <dbReference type="ARBA" id="ARBA00010235"/>
    </source>
</evidence>
<evidence type="ECO:0000256" key="5">
    <source>
        <dbReference type="ARBA" id="ARBA00023228"/>
    </source>
</evidence>
<dbReference type="Pfam" id="PF10158">
    <property type="entry name" value="LOH1CR12"/>
    <property type="match status" value="1"/>
</dbReference>
<comment type="subcellular location">
    <subcellularLocation>
        <location evidence="1">Lysosome membrane</location>
        <topology evidence="1">Lipid-anchor</topology>
        <orientation evidence="1">Cytoplasmic side</orientation>
    </subcellularLocation>
</comment>
<dbReference type="PANTHER" id="PTHR31634">
    <property type="entry name" value="BLOC-1-RELATED COMPLEX SUBUNIT 5"/>
    <property type="match status" value="1"/>
</dbReference>
<name>A0A9N8YM83_9GLOM</name>
<feature type="compositionally biased region" description="Low complexity" evidence="7">
    <location>
        <begin position="577"/>
        <end position="587"/>
    </location>
</feature>
<feature type="compositionally biased region" description="Low complexity" evidence="7">
    <location>
        <begin position="483"/>
        <end position="523"/>
    </location>
</feature>
<feature type="compositionally biased region" description="Polar residues" evidence="7">
    <location>
        <begin position="428"/>
        <end position="448"/>
    </location>
</feature>
<evidence type="ECO:0000313" key="9">
    <source>
        <dbReference type="Proteomes" id="UP000789831"/>
    </source>
</evidence>
<feature type="region of interest" description="Disordered" evidence="7">
    <location>
        <begin position="96"/>
        <end position="116"/>
    </location>
</feature>
<evidence type="ECO:0000313" key="8">
    <source>
        <dbReference type="EMBL" id="CAG8438624.1"/>
    </source>
</evidence>